<feature type="transmembrane region" description="Helical" evidence="6">
    <location>
        <begin position="148"/>
        <end position="171"/>
    </location>
</feature>
<feature type="transmembrane region" description="Helical" evidence="6">
    <location>
        <begin position="294"/>
        <end position="317"/>
    </location>
</feature>
<dbReference type="Pfam" id="PF07690">
    <property type="entry name" value="MFS_1"/>
    <property type="match status" value="1"/>
</dbReference>
<sequence>MATPDKIDKSPVAGEATEFEDLKKEQAVQENIAHYLPANDEEKALDKSINRKLDFTVLLVLAISFILCGIDKTNVGFVATSSFVEDANLQPDDIPTSLSLFSATYVPLQPIMVLLGRRLGPRIWLAGSLIAWGALSMGHAGITSSNHLIALRLLLGAAEAGFTQTSFYYMSLMYPKFSLGLRMGLFSGMYSVAGAFAGLIAYGLMRVQSDRLHGWQMVFLVEGGFTIFIGIIGFFVLPSDISTAWFLNEKERLHAVARMGRDLAGGQEVEVEGQSRWAELKKDLWDVVRDWKKILSIVCNIFAVVPVTAFTTFLPLIVQAGMGYSGIEATLMSVPPFVVGTVGLIIIVYSSDHFHDRSLHTVFGMTLGLIGCAVMAASSDPKLRYVFAHVCLAGVFAGGPLIAGWLAGNTPWKGARSLVLGFNGYANLAGVIAGQLYKSKYKPTYRYPLMVTMILTAVGMVGFVFIRVMYMLENRRRRKIVATWDEADFEAERLDPKKRGDRKLTWIYGY</sequence>
<evidence type="ECO:0000256" key="4">
    <source>
        <dbReference type="ARBA" id="ARBA00022989"/>
    </source>
</evidence>
<evidence type="ECO:0000256" key="1">
    <source>
        <dbReference type="ARBA" id="ARBA00004141"/>
    </source>
</evidence>
<feature type="transmembrane region" description="Helical" evidence="6">
    <location>
        <begin position="183"/>
        <end position="205"/>
    </location>
</feature>
<evidence type="ECO:0000259" key="7">
    <source>
        <dbReference type="PROSITE" id="PS50850"/>
    </source>
</evidence>
<evidence type="ECO:0000313" key="8">
    <source>
        <dbReference type="EMBL" id="KAK0745632.1"/>
    </source>
</evidence>
<dbReference type="SUPFAM" id="SSF103473">
    <property type="entry name" value="MFS general substrate transporter"/>
    <property type="match status" value="1"/>
</dbReference>
<keyword evidence="2" id="KW-0813">Transport</keyword>
<dbReference type="GO" id="GO:0022857">
    <property type="term" value="F:transmembrane transporter activity"/>
    <property type="evidence" value="ECO:0007669"/>
    <property type="project" value="InterPro"/>
</dbReference>
<name>A0AA40EU53_9PEZI</name>
<organism evidence="8 9">
    <name type="scientific">Schizothecium vesticola</name>
    <dbReference type="NCBI Taxonomy" id="314040"/>
    <lineage>
        <taxon>Eukaryota</taxon>
        <taxon>Fungi</taxon>
        <taxon>Dikarya</taxon>
        <taxon>Ascomycota</taxon>
        <taxon>Pezizomycotina</taxon>
        <taxon>Sordariomycetes</taxon>
        <taxon>Sordariomycetidae</taxon>
        <taxon>Sordariales</taxon>
        <taxon>Schizotheciaceae</taxon>
        <taxon>Schizothecium</taxon>
    </lineage>
</organism>
<keyword evidence="5 6" id="KW-0472">Membrane</keyword>
<dbReference type="InterPro" id="IPR036259">
    <property type="entry name" value="MFS_trans_sf"/>
</dbReference>
<protein>
    <submittedName>
        <fullName evidence="8">Major facilitator superfamily domain-containing protein</fullName>
    </submittedName>
</protein>
<comment type="caution">
    <text evidence="8">The sequence shown here is derived from an EMBL/GenBank/DDBJ whole genome shotgun (WGS) entry which is preliminary data.</text>
</comment>
<feature type="transmembrane region" description="Helical" evidence="6">
    <location>
        <begin position="418"/>
        <end position="437"/>
    </location>
</feature>
<feature type="transmembrane region" description="Helical" evidence="6">
    <location>
        <begin position="329"/>
        <end position="349"/>
    </location>
</feature>
<feature type="transmembrane region" description="Helical" evidence="6">
    <location>
        <begin position="123"/>
        <end position="142"/>
    </location>
</feature>
<evidence type="ECO:0000256" key="2">
    <source>
        <dbReference type="ARBA" id="ARBA00022448"/>
    </source>
</evidence>
<reference evidence="8" key="1">
    <citation type="submission" date="2023-06" db="EMBL/GenBank/DDBJ databases">
        <title>Genome-scale phylogeny and comparative genomics of the fungal order Sordariales.</title>
        <authorList>
            <consortium name="Lawrence Berkeley National Laboratory"/>
            <person name="Hensen N."/>
            <person name="Bonometti L."/>
            <person name="Westerberg I."/>
            <person name="Brannstrom I.O."/>
            <person name="Guillou S."/>
            <person name="Cros-Aarteil S."/>
            <person name="Calhoun S."/>
            <person name="Haridas S."/>
            <person name="Kuo A."/>
            <person name="Mondo S."/>
            <person name="Pangilinan J."/>
            <person name="Riley R."/>
            <person name="LaButti K."/>
            <person name="Andreopoulos B."/>
            <person name="Lipzen A."/>
            <person name="Chen C."/>
            <person name="Yanf M."/>
            <person name="Daum C."/>
            <person name="Ng V."/>
            <person name="Clum A."/>
            <person name="Steindorff A."/>
            <person name="Ohm R."/>
            <person name="Martin F."/>
            <person name="Silar P."/>
            <person name="Natvig D."/>
            <person name="Lalanne C."/>
            <person name="Gautier V."/>
            <person name="Ament-velasquez S.L."/>
            <person name="Kruys A."/>
            <person name="Hutchinson M.I."/>
            <person name="Powell A.J."/>
            <person name="Barry K."/>
            <person name="Miller A.N."/>
            <person name="Grigoriev I.V."/>
            <person name="Debuchy R."/>
            <person name="Gladieux P."/>
            <person name="Thoren M.H."/>
            <person name="Johannesson H."/>
        </authorList>
    </citation>
    <scope>NUCLEOTIDE SEQUENCE</scope>
    <source>
        <strain evidence="8">SMH3187-1</strain>
    </source>
</reference>
<feature type="transmembrane region" description="Helical" evidence="6">
    <location>
        <begin position="55"/>
        <end position="78"/>
    </location>
</feature>
<evidence type="ECO:0000256" key="5">
    <source>
        <dbReference type="ARBA" id="ARBA00023136"/>
    </source>
</evidence>
<evidence type="ECO:0000256" key="3">
    <source>
        <dbReference type="ARBA" id="ARBA00022692"/>
    </source>
</evidence>
<dbReference type="InterPro" id="IPR020846">
    <property type="entry name" value="MFS_dom"/>
</dbReference>
<dbReference type="EMBL" id="JAUKUD010000004">
    <property type="protein sequence ID" value="KAK0745632.1"/>
    <property type="molecule type" value="Genomic_DNA"/>
</dbReference>
<proteinExistence type="predicted"/>
<gene>
    <name evidence="8" type="ORF">B0T18DRAFT_488393</name>
</gene>
<keyword evidence="9" id="KW-1185">Reference proteome</keyword>
<dbReference type="PROSITE" id="PS50850">
    <property type="entry name" value="MFS"/>
    <property type="match status" value="1"/>
</dbReference>
<feature type="transmembrane region" description="Helical" evidence="6">
    <location>
        <begin position="385"/>
        <end position="406"/>
    </location>
</feature>
<evidence type="ECO:0000256" key="6">
    <source>
        <dbReference type="SAM" id="Phobius"/>
    </source>
</evidence>
<dbReference type="Proteomes" id="UP001172155">
    <property type="component" value="Unassembled WGS sequence"/>
</dbReference>
<accession>A0AA40EU53</accession>
<dbReference type="GO" id="GO:0016020">
    <property type="term" value="C:membrane"/>
    <property type="evidence" value="ECO:0007669"/>
    <property type="project" value="UniProtKB-SubCell"/>
</dbReference>
<dbReference type="AlphaFoldDB" id="A0AA40EU53"/>
<comment type="subcellular location">
    <subcellularLocation>
        <location evidence="1">Membrane</location>
        <topology evidence="1">Multi-pass membrane protein</topology>
    </subcellularLocation>
</comment>
<keyword evidence="3 6" id="KW-0812">Transmembrane</keyword>
<dbReference type="InterPro" id="IPR011701">
    <property type="entry name" value="MFS"/>
</dbReference>
<dbReference type="PANTHER" id="PTHR43791:SF21">
    <property type="entry name" value="MAJOR FACILITATOR SUPERFAMILY (MFS) PROFILE DOMAIN-CONTAINING PROTEIN"/>
    <property type="match status" value="1"/>
</dbReference>
<dbReference type="Gene3D" id="1.20.1250.20">
    <property type="entry name" value="MFS general substrate transporter like domains"/>
    <property type="match status" value="2"/>
</dbReference>
<evidence type="ECO:0000313" key="9">
    <source>
        <dbReference type="Proteomes" id="UP001172155"/>
    </source>
</evidence>
<dbReference type="PANTHER" id="PTHR43791">
    <property type="entry name" value="PERMEASE-RELATED"/>
    <property type="match status" value="1"/>
</dbReference>
<feature type="transmembrane region" description="Helical" evidence="6">
    <location>
        <begin position="217"/>
        <end position="237"/>
    </location>
</feature>
<keyword evidence="4 6" id="KW-1133">Transmembrane helix</keyword>
<feature type="domain" description="Major facilitator superfamily (MFS) profile" evidence="7">
    <location>
        <begin position="57"/>
        <end position="474"/>
    </location>
</feature>
<feature type="transmembrane region" description="Helical" evidence="6">
    <location>
        <begin position="449"/>
        <end position="470"/>
    </location>
</feature>
<feature type="transmembrane region" description="Helical" evidence="6">
    <location>
        <begin position="98"/>
        <end position="116"/>
    </location>
</feature>
<feature type="transmembrane region" description="Helical" evidence="6">
    <location>
        <begin position="361"/>
        <end position="379"/>
    </location>
</feature>